<organism evidence="3 5">
    <name type="scientific">Gordonia amicalis</name>
    <dbReference type="NCBI Taxonomy" id="89053"/>
    <lineage>
        <taxon>Bacteria</taxon>
        <taxon>Bacillati</taxon>
        <taxon>Actinomycetota</taxon>
        <taxon>Actinomycetes</taxon>
        <taxon>Mycobacteriales</taxon>
        <taxon>Gordoniaceae</taxon>
        <taxon>Gordonia</taxon>
    </lineage>
</organism>
<dbReference type="PANTHER" id="PTHR43190">
    <property type="entry name" value="N-ACETYL-D-GLUCOSAMINE KINASE"/>
    <property type="match status" value="1"/>
</dbReference>
<dbReference type="InterPro" id="IPR052519">
    <property type="entry name" value="Euk-type_GlcNAc_Kinase"/>
</dbReference>
<dbReference type="InterPro" id="IPR043129">
    <property type="entry name" value="ATPase_NBD"/>
</dbReference>
<dbReference type="Pfam" id="PF01869">
    <property type="entry name" value="BcrAD_BadFG"/>
    <property type="match status" value="1"/>
</dbReference>
<dbReference type="Proteomes" id="UP001185922">
    <property type="component" value="Unassembled WGS sequence"/>
</dbReference>
<sequence>MGGHTAGRILVDGGQTGMRLRIETPSGSDDRELGPIRTDRPVVEQVGEAVGDAGIPQGTWSLAAGVSGLTPQAARPSALLAAVADLGVTAVALAHDSVTAYLAANRDEFGVVTAVGTGVVTLGVGPAGVHRVDGWGYLFGDAGSAYWIGRAGISAALRAFDGRGSETLLQQRAAEVFGPLDELYMVIQGDPGRVARVAGFARVVDAAAQAGDDVAQRVIDGAADELAESAVAALERSGHRPGDDARISWMGTVMTSNDRLRRRFVDVVGERAPGVDIGAPYGQPLDGVRLLTDLGDAHPLAAEVHRSNL</sequence>
<evidence type="ECO:0000313" key="2">
    <source>
        <dbReference type="EMBL" id="MDV6308260.1"/>
    </source>
</evidence>
<evidence type="ECO:0000259" key="1">
    <source>
        <dbReference type="Pfam" id="PF01869"/>
    </source>
</evidence>
<dbReference type="SUPFAM" id="SSF53067">
    <property type="entry name" value="Actin-like ATPase domain"/>
    <property type="match status" value="1"/>
</dbReference>
<dbReference type="EMBL" id="JAWLKH010000015">
    <property type="protein sequence ID" value="MDV6313088.1"/>
    <property type="molecule type" value="Genomic_DNA"/>
</dbReference>
<keyword evidence="4" id="KW-1185">Reference proteome</keyword>
<evidence type="ECO:0000313" key="3">
    <source>
        <dbReference type="EMBL" id="MDV6313088.1"/>
    </source>
</evidence>
<name>A0AAE4R4B6_9ACTN</name>
<evidence type="ECO:0000313" key="4">
    <source>
        <dbReference type="Proteomes" id="UP001185779"/>
    </source>
</evidence>
<dbReference type="Proteomes" id="UP001185779">
    <property type="component" value="Unassembled WGS sequence"/>
</dbReference>
<reference evidence="3 4" key="1">
    <citation type="submission" date="2023-10" db="EMBL/GenBank/DDBJ databases">
        <title>Development of a sustainable strategy for remediation of hydrocarbon-contaminated territories based on the waste exchange concept.</title>
        <authorList>
            <person name="Krivoruchko A."/>
        </authorList>
    </citation>
    <scope>NUCLEOTIDE SEQUENCE</scope>
    <source>
        <strain evidence="2 4">IEGM 1266</strain>
        <strain evidence="3">IEGM 1279</strain>
    </source>
</reference>
<dbReference type="EMBL" id="JAWLKI010000013">
    <property type="protein sequence ID" value="MDV6308260.1"/>
    <property type="molecule type" value="Genomic_DNA"/>
</dbReference>
<proteinExistence type="predicted"/>
<comment type="caution">
    <text evidence="3">The sequence shown here is derived from an EMBL/GenBank/DDBJ whole genome shotgun (WGS) entry which is preliminary data.</text>
</comment>
<dbReference type="AlphaFoldDB" id="A0AAE4R4B6"/>
<dbReference type="GeneID" id="77172583"/>
<dbReference type="Gene3D" id="3.30.420.40">
    <property type="match status" value="2"/>
</dbReference>
<dbReference type="PANTHER" id="PTHR43190:SF3">
    <property type="entry name" value="N-ACETYL-D-GLUCOSAMINE KINASE"/>
    <property type="match status" value="1"/>
</dbReference>
<accession>A0AAE4R4B6</accession>
<protein>
    <submittedName>
        <fullName evidence="3">BadF/BadG/BcrA/BcrD ATPase family protein</fullName>
    </submittedName>
</protein>
<feature type="domain" description="ATPase BadF/BadG/BcrA/BcrD type" evidence="1">
    <location>
        <begin position="90"/>
        <end position="278"/>
    </location>
</feature>
<dbReference type="InterPro" id="IPR002731">
    <property type="entry name" value="ATPase_BadF"/>
</dbReference>
<dbReference type="RefSeq" id="WP_024497501.1">
    <property type="nucleotide sequence ID" value="NZ_CP091855.1"/>
</dbReference>
<gene>
    <name evidence="2" type="ORF">R3P94_13195</name>
    <name evidence="3" type="ORF">R3Q15_14500</name>
</gene>
<evidence type="ECO:0000313" key="5">
    <source>
        <dbReference type="Proteomes" id="UP001185922"/>
    </source>
</evidence>